<comment type="caution">
    <text evidence="2">The sequence shown here is derived from an EMBL/GenBank/DDBJ whole genome shotgun (WGS) entry which is preliminary data.</text>
</comment>
<name>A0ABY0GWL0_9PEZI</name>
<proteinExistence type="predicted"/>
<evidence type="ECO:0000256" key="1">
    <source>
        <dbReference type="SAM" id="MobiDB-lite"/>
    </source>
</evidence>
<feature type="region of interest" description="Disordered" evidence="1">
    <location>
        <begin position="71"/>
        <end position="91"/>
    </location>
</feature>
<evidence type="ECO:0000313" key="3">
    <source>
        <dbReference type="Proteomes" id="UP000294003"/>
    </source>
</evidence>
<dbReference type="Proteomes" id="UP000294003">
    <property type="component" value="Unassembled WGS sequence"/>
</dbReference>
<gene>
    <name evidence="2" type="ORF">DL762_008513</name>
</gene>
<dbReference type="EMBL" id="QJNS01000361">
    <property type="protein sequence ID" value="RYO78796.1"/>
    <property type="molecule type" value="Genomic_DNA"/>
</dbReference>
<reference evidence="2 3" key="1">
    <citation type="submission" date="2018-06" db="EMBL/GenBank/DDBJ databases">
        <title>Complete Genomes of Monosporascus.</title>
        <authorList>
            <person name="Robinson A.J."/>
            <person name="Natvig D.O."/>
        </authorList>
    </citation>
    <scope>NUCLEOTIDE SEQUENCE [LARGE SCALE GENOMIC DNA]</scope>
    <source>
        <strain evidence="2 3">CBS 609.92</strain>
    </source>
</reference>
<keyword evidence="3" id="KW-1185">Reference proteome</keyword>
<organism evidence="2 3">
    <name type="scientific">Monosporascus cannonballus</name>
    <dbReference type="NCBI Taxonomy" id="155416"/>
    <lineage>
        <taxon>Eukaryota</taxon>
        <taxon>Fungi</taxon>
        <taxon>Dikarya</taxon>
        <taxon>Ascomycota</taxon>
        <taxon>Pezizomycotina</taxon>
        <taxon>Sordariomycetes</taxon>
        <taxon>Xylariomycetidae</taxon>
        <taxon>Xylariales</taxon>
        <taxon>Xylariales incertae sedis</taxon>
        <taxon>Monosporascus</taxon>
    </lineage>
</organism>
<protein>
    <submittedName>
        <fullName evidence="2">Uncharacterized protein</fullName>
    </submittedName>
</protein>
<evidence type="ECO:0000313" key="2">
    <source>
        <dbReference type="EMBL" id="RYO78796.1"/>
    </source>
</evidence>
<sequence length="91" mass="10143">MNNSDSHRLAAAVTAARVNSPAFPHQLRRRRLLTVPEFPLGGHDSRSTPFLQLSVVLLRLRTTRAYLNSRGAAVSPRSVGGVRKQPWERQS</sequence>
<accession>A0ABY0GWL0</accession>